<dbReference type="Proteomes" id="UP001140979">
    <property type="component" value="Unassembled WGS sequence"/>
</dbReference>
<protein>
    <submittedName>
        <fullName evidence="3">TrmB family transcriptional regulator</fullName>
    </submittedName>
</protein>
<feature type="domain" description="Transcription regulator TrmB N-terminal" evidence="1">
    <location>
        <begin position="8"/>
        <end position="75"/>
    </location>
</feature>
<dbReference type="Proteomes" id="UP001140973">
    <property type="component" value="Unassembled WGS sequence"/>
</dbReference>
<evidence type="ECO:0000259" key="2">
    <source>
        <dbReference type="Pfam" id="PF11495"/>
    </source>
</evidence>
<dbReference type="EMBL" id="CP118712">
    <property type="protein sequence ID" value="WGK87731.1"/>
    <property type="molecule type" value="Genomic_DNA"/>
</dbReference>
<name>A0A7X6N9G9_9VIBR</name>
<evidence type="ECO:0000313" key="3">
    <source>
        <dbReference type="EMBL" id="MDE1243526.1"/>
    </source>
</evidence>
<dbReference type="EMBL" id="JAKNAP010000039">
    <property type="protein sequence ID" value="MDE1357929.1"/>
    <property type="molecule type" value="Genomic_DNA"/>
</dbReference>
<dbReference type="SUPFAM" id="SSF46785">
    <property type="entry name" value="Winged helix' DNA-binding domain"/>
    <property type="match status" value="1"/>
</dbReference>
<dbReference type="EMBL" id="JAKNAX010000020">
    <property type="protein sequence ID" value="MDE1346652.1"/>
    <property type="molecule type" value="Genomic_DNA"/>
</dbReference>
<dbReference type="InterPro" id="IPR036390">
    <property type="entry name" value="WH_DNA-bd_sf"/>
</dbReference>
<organism evidence="3 7">
    <name type="scientific">Vibrio aestuarianus</name>
    <dbReference type="NCBI Taxonomy" id="28171"/>
    <lineage>
        <taxon>Bacteria</taxon>
        <taxon>Pseudomonadati</taxon>
        <taxon>Pseudomonadota</taxon>
        <taxon>Gammaproteobacteria</taxon>
        <taxon>Vibrionales</taxon>
        <taxon>Vibrionaceae</taxon>
        <taxon>Vibrio</taxon>
    </lineage>
</organism>
<gene>
    <name evidence="5" type="ORF">L9W73_11510</name>
    <name evidence="3" type="ORF">L9W94_15455</name>
    <name evidence="4" type="ORF">L9X51_09440</name>
    <name evidence="6" type="ORF">PYE67_13845</name>
</gene>
<dbReference type="Pfam" id="PF01978">
    <property type="entry name" value="TrmB"/>
    <property type="match status" value="1"/>
</dbReference>
<evidence type="ECO:0000313" key="8">
    <source>
        <dbReference type="Proteomes" id="UP001241226"/>
    </source>
</evidence>
<sequence>MSDLVTKLMNFGFTKTDSLVYINLLKNGCASGYKIAKDISLSRSSVYSSIDNLYKNGYIFMSDGDTKEYEAKSPELIFNQIEKNTVENIHILKKELSRMMLTEEKEFVFNVSGIDNLVQKAKEVIELAQVEIYLNTDFQLDPRFSPELNDAAERGVRIIAFSFNRIAVPHAKIELYARSDIEETEYPSHRFMLVADMKQGLMFSHREEAVGLYTNNRLLVKMIAEHIHSDIYLTEYEKLAPEKRIRIGTIHELDNAMVHDDMKRQPHEITP</sequence>
<evidence type="ECO:0000313" key="7">
    <source>
        <dbReference type="Proteomes" id="UP001140979"/>
    </source>
</evidence>
<dbReference type="Pfam" id="PF11495">
    <property type="entry name" value="Regulator_TrmB"/>
    <property type="match status" value="1"/>
</dbReference>
<feature type="domain" description="Transcription regulator TrmB C-terminal" evidence="2">
    <location>
        <begin position="108"/>
        <end position="209"/>
    </location>
</feature>
<dbReference type="CDD" id="cd09124">
    <property type="entry name" value="PLDc_like_TrmB_middle"/>
    <property type="match status" value="1"/>
</dbReference>
<dbReference type="Proteomes" id="UP001241226">
    <property type="component" value="Chromosome 2"/>
</dbReference>
<dbReference type="Proteomes" id="UP001140978">
    <property type="component" value="Unassembled WGS sequence"/>
</dbReference>
<dbReference type="RefSeq" id="WP_171980757.1">
    <property type="nucleotide sequence ID" value="NZ_CALYLE010000023.1"/>
</dbReference>
<evidence type="ECO:0000259" key="1">
    <source>
        <dbReference type="Pfam" id="PF01978"/>
    </source>
</evidence>
<dbReference type="InterPro" id="IPR051797">
    <property type="entry name" value="TrmB-like"/>
</dbReference>
<dbReference type="PANTHER" id="PTHR34293">
    <property type="entry name" value="HTH-TYPE TRANSCRIPTIONAL REGULATOR TRMBL2"/>
    <property type="match status" value="1"/>
</dbReference>
<proteinExistence type="predicted"/>
<evidence type="ECO:0000313" key="5">
    <source>
        <dbReference type="EMBL" id="MDE1357929.1"/>
    </source>
</evidence>
<reference evidence="3 8" key="1">
    <citation type="submission" date="2022-02" db="EMBL/GenBank/DDBJ databases">
        <title>Emergence and expansion in Europe of a Vibrio aestuarianus clonal complex pathogenic for oysters.</title>
        <authorList>
            <person name="Mesnil A."/>
            <person name="Travers M.-A."/>
        </authorList>
    </citation>
    <scope>NUCLEOTIDE SEQUENCE</scope>
    <source>
        <strain evidence="5">151-ITT-15-cp-1</strain>
        <strain evidence="3">19_064_11T1</strain>
        <strain evidence="4">19_064_15T1</strain>
        <strain evidence="6 8">U17</strain>
    </source>
</reference>
<accession>A0A7X6N9G9</accession>
<dbReference type="PANTHER" id="PTHR34293:SF1">
    <property type="entry name" value="HTH-TYPE TRANSCRIPTIONAL REGULATOR TRMBL2"/>
    <property type="match status" value="1"/>
</dbReference>
<dbReference type="InterPro" id="IPR021586">
    <property type="entry name" value="Tscrpt_reg_TrmB_C"/>
</dbReference>
<dbReference type="EMBL" id="JAKNBA010000032">
    <property type="protein sequence ID" value="MDE1243526.1"/>
    <property type="molecule type" value="Genomic_DNA"/>
</dbReference>
<dbReference type="InterPro" id="IPR002831">
    <property type="entry name" value="Tscrpt_reg_TrmB_N"/>
</dbReference>
<evidence type="ECO:0000313" key="4">
    <source>
        <dbReference type="EMBL" id="MDE1346652.1"/>
    </source>
</evidence>
<dbReference type="AlphaFoldDB" id="A0A7X6N9G9"/>
<dbReference type="Gene3D" id="1.10.10.10">
    <property type="entry name" value="Winged helix-like DNA-binding domain superfamily/Winged helix DNA-binding domain"/>
    <property type="match status" value="1"/>
</dbReference>
<dbReference type="InterPro" id="IPR036388">
    <property type="entry name" value="WH-like_DNA-bd_sf"/>
</dbReference>
<evidence type="ECO:0000313" key="6">
    <source>
        <dbReference type="EMBL" id="WGK87731.1"/>
    </source>
</evidence>